<dbReference type="InterPro" id="IPR011050">
    <property type="entry name" value="Pectin_lyase_fold/virulence"/>
</dbReference>
<dbReference type="PANTHER" id="PTHR41339">
    <property type="entry name" value="LIPL48"/>
    <property type="match status" value="1"/>
</dbReference>
<dbReference type="SMART" id="SM00710">
    <property type="entry name" value="PbH1"/>
    <property type="match status" value="3"/>
</dbReference>
<sequence>MKKNYFKLIIAAFIIGSVSLGIQSCSTDEETINSIIPTGIAQDPNNFKGEVTNGEVVTLDPTKVYVMNGSVKVKNGGKLVIPAGIRIVATAGADSYILVEQGGQIFANGTAGSPVMLMSATAAPGNWGGLIICGKAPINTGASGTSEIGNSPYGGTDAVDNSGILNYVKIENAGAPFGTDKKFNGLSLFGVGSGTRVENVALFNTADDGIEIYGGTVAVANIVSIGNTNNAFSFKDGWVGTASNIFTKRRTDGTGNNGIKGINNATNPDASPRSNPTIKNATIIGGNDTGETNAVRLSSGAQATVENFVISSWKTGFNLESDATVTYFNGQSKIKDILFNANVTTKASATSSAGTAVTIVANTYTDKTDANGAGNGENTPTWAIGWSGLQ</sequence>
<comment type="caution">
    <text evidence="3">The sequence shown here is derived from an EMBL/GenBank/DDBJ whole genome shotgun (WGS) entry which is preliminary data.</text>
</comment>
<dbReference type="PROSITE" id="PS51257">
    <property type="entry name" value="PROKAR_LIPOPROTEIN"/>
    <property type="match status" value="1"/>
</dbReference>
<dbReference type="InterPro" id="IPR006626">
    <property type="entry name" value="PbH1"/>
</dbReference>
<feature type="region of interest" description="Disordered" evidence="1">
    <location>
        <begin position="256"/>
        <end position="275"/>
    </location>
</feature>
<evidence type="ECO:0008006" key="5">
    <source>
        <dbReference type="Google" id="ProtNLM"/>
    </source>
</evidence>
<dbReference type="STRING" id="236814.IX39_05720"/>
<dbReference type="eggNOG" id="COG5492">
    <property type="taxonomic scope" value="Bacteria"/>
</dbReference>
<accession>A0A085Z6U3</accession>
<evidence type="ECO:0000313" key="3">
    <source>
        <dbReference type="EMBL" id="KFF00157.1"/>
    </source>
</evidence>
<keyword evidence="2" id="KW-0732">Signal</keyword>
<dbReference type="SUPFAM" id="SSF51126">
    <property type="entry name" value="Pectin lyase-like"/>
    <property type="match status" value="1"/>
</dbReference>
<keyword evidence="4" id="KW-1185">Reference proteome</keyword>
<name>A0A085Z6U3_9FLAO</name>
<dbReference type="AlphaFoldDB" id="A0A085Z6U3"/>
<gene>
    <name evidence="3" type="ORF">IX39_05720</name>
</gene>
<dbReference type="EMBL" id="JPRP01000001">
    <property type="protein sequence ID" value="KFF00157.1"/>
    <property type="molecule type" value="Genomic_DNA"/>
</dbReference>
<dbReference type="OrthoDB" id="1521716at2"/>
<protein>
    <recommendedName>
        <fullName evidence="5">Multidrug transporter</fullName>
    </recommendedName>
</protein>
<reference evidence="3 4" key="1">
    <citation type="submission" date="2014-07" db="EMBL/GenBank/DDBJ databases">
        <title>Genome of Chryseobacterium formosense LMG 24722.</title>
        <authorList>
            <person name="Pipes S.E."/>
            <person name="Stropko S.J."/>
            <person name="Newman J.D."/>
        </authorList>
    </citation>
    <scope>NUCLEOTIDE SEQUENCE [LARGE SCALE GENOMIC DNA]</scope>
    <source>
        <strain evidence="3 4">LMG 24722</strain>
    </source>
</reference>
<organism evidence="3 4">
    <name type="scientific">Chryseobacterium formosense</name>
    <dbReference type="NCBI Taxonomy" id="236814"/>
    <lineage>
        <taxon>Bacteria</taxon>
        <taxon>Pseudomonadati</taxon>
        <taxon>Bacteroidota</taxon>
        <taxon>Flavobacteriia</taxon>
        <taxon>Flavobacteriales</taxon>
        <taxon>Weeksellaceae</taxon>
        <taxon>Chryseobacterium group</taxon>
        <taxon>Chryseobacterium</taxon>
    </lineage>
</organism>
<evidence type="ECO:0000256" key="1">
    <source>
        <dbReference type="SAM" id="MobiDB-lite"/>
    </source>
</evidence>
<evidence type="ECO:0000256" key="2">
    <source>
        <dbReference type="SAM" id="SignalP"/>
    </source>
</evidence>
<feature type="signal peptide" evidence="2">
    <location>
        <begin position="1"/>
        <end position="22"/>
    </location>
</feature>
<feature type="compositionally biased region" description="Low complexity" evidence="1">
    <location>
        <begin position="256"/>
        <end position="267"/>
    </location>
</feature>
<proteinExistence type="predicted"/>
<dbReference type="Proteomes" id="UP000028713">
    <property type="component" value="Unassembled WGS sequence"/>
</dbReference>
<dbReference type="PANTHER" id="PTHR41339:SF1">
    <property type="entry name" value="SECRETED PROTEIN"/>
    <property type="match status" value="1"/>
</dbReference>
<dbReference type="RefSeq" id="WP_034677101.1">
    <property type="nucleotide sequence ID" value="NZ_FPAP01000002.1"/>
</dbReference>
<feature type="chain" id="PRO_5001800661" description="Multidrug transporter" evidence="2">
    <location>
        <begin position="23"/>
        <end position="390"/>
    </location>
</feature>
<evidence type="ECO:0000313" key="4">
    <source>
        <dbReference type="Proteomes" id="UP000028713"/>
    </source>
</evidence>